<organism evidence="4 5">
    <name type="scientific">Thamnocephalis sphaerospora</name>
    <dbReference type="NCBI Taxonomy" id="78915"/>
    <lineage>
        <taxon>Eukaryota</taxon>
        <taxon>Fungi</taxon>
        <taxon>Fungi incertae sedis</taxon>
        <taxon>Zoopagomycota</taxon>
        <taxon>Zoopagomycotina</taxon>
        <taxon>Zoopagomycetes</taxon>
        <taxon>Zoopagales</taxon>
        <taxon>Sigmoideomycetaceae</taxon>
        <taxon>Thamnocephalis</taxon>
    </lineage>
</organism>
<name>A0A4P9XG61_9FUNG</name>
<reference evidence="5" key="1">
    <citation type="journal article" date="2018" name="Nat. Microbiol.">
        <title>Leveraging single-cell genomics to expand the fungal tree of life.</title>
        <authorList>
            <person name="Ahrendt S.R."/>
            <person name="Quandt C.A."/>
            <person name="Ciobanu D."/>
            <person name="Clum A."/>
            <person name="Salamov A."/>
            <person name="Andreopoulos B."/>
            <person name="Cheng J.F."/>
            <person name="Woyke T."/>
            <person name="Pelin A."/>
            <person name="Henrissat B."/>
            <person name="Reynolds N.K."/>
            <person name="Benny G.L."/>
            <person name="Smith M.E."/>
            <person name="James T.Y."/>
            <person name="Grigoriev I.V."/>
        </authorList>
    </citation>
    <scope>NUCLEOTIDE SEQUENCE [LARGE SCALE GENOMIC DNA]</scope>
    <source>
        <strain evidence="5">RSA 1356</strain>
    </source>
</reference>
<keyword evidence="2" id="KW-0547">Nucleotide-binding</keyword>
<dbReference type="GO" id="GO:0005524">
    <property type="term" value="F:ATP binding"/>
    <property type="evidence" value="ECO:0007669"/>
    <property type="project" value="UniProtKB-KW"/>
</dbReference>
<accession>A0A4P9XG61</accession>
<evidence type="ECO:0000256" key="3">
    <source>
        <dbReference type="ARBA" id="ARBA00022840"/>
    </source>
</evidence>
<dbReference type="GO" id="GO:0005739">
    <property type="term" value="C:mitochondrion"/>
    <property type="evidence" value="ECO:0007669"/>
    <property type="project" value="TreeGrafter"/>
</dbReference>
<evidence type="ECO:0000313" key="4">
    <source>
        <dbReference type="EMBL" id="RKP04582.1"/>
    </source>
</evidence>
<proteinExistence type="inferred from homology"/>
<dbReference type="InterPro" id="IPR027417">
    <property type="entry name" value="P-loop_NTPase"/>
</dbReference>
<dbReference type="STRING" id="78915.A0A4P9XG61"/>
<dbReference type="Proteomes" id="UP000271241">
    <property type="component" value="Unassembled WGS sequence"/>
</dbReference>
<protein>
    <submittedName>
        <fullName evidence="4">ATPase</fullName>
    </submittedName>
</protein>
<dbReference type="AlphaFoldDB" id="A0A4P9XG61"/>
<dbReference type="PANTHER" id="PTHR12169">
    <property type="entry name" value="ATPASE N2B"/>
    <property type="match status" value="1"/>
</dbReference>
<evidence type="ECO:0000256" key="2">
    <source>
        <dbReference type="ARBA" id="ARBA00022741"/>
    </source>
</evidence>
<sequence length="112" mass="12913">MLCFTGTGKTMLMDLFYKNLNVPGKRRVHFHNFMLDVHRRVQKLKMQNQAIDPIPPVARELAQEAWVLCFDDAQLRMFNAATQQVTDIADAMILRRLFTLLFDEGVVVVTTS</sequence>
<keyword evidence="5" id="KW-1185">Reference proteome</keyword>
<dbReference type="SUPFAM" id="SSF52540">
    <property type="entry name" value="P-loop containing nucleoside triphosphate hydrolases"/>
    <property type="match status" value="1"/>
</dbReference>
<dbReference type="PANTHER" id="PTHR12169:SF6">
    <property type="entry name" value="AFG1-LIKE ATPASE"/>
    <property type="match status" value="1"/>
</dbReference>
<dbReference type="InterPro" id="IPR005654">
    <property type="entry name" value="ATPase_AFG1-like"/>
</dbReference>
<keyword evidence="3" id="KW-0067">ATP-binding</keyword>
<gene>
    <name evidence="4" type="ORF">THASP1DRAFT_20978</name>
</gene>
<dbReference type="EMBL" id="KZ993609">
    <property type="protein sequence ID" value="RKP04582.1"/>
    <property type="molecule type" value="Genomic_DNA"/>
</dbReference>
<dbReference type="GO" id="GO:0016887">
    <property type="term" value="F:ATP hydrolysis activity"/>
    <property type="evidence" value="ECO:0007669"/>
    <property type="project" value="InterPro"/>
</dbReference>
<dbReference type="Pfam" id="PF03969">
    <property type="entry name" value="AFG1_ATPase"/>
    <property type="match status" value="1"/>
</dbReference>
<dbReference type="OrthoDB" id="548867at2759"/>
<dbReference type="Gene3D" id="3.40.50.300">
    <property type="entry name" value="P-loop containing nucleotide triphosphate hydrolases"/>
    <property type="match status" value="1"/>
</dbReference>
<evidence type="ECO:0000256" key="1">
    <source>
        <dbReference type="ARBA" id="ARBA00010322"/>
    </source>
</evidence>
<feature type="non-terminal residue" evidence="4">
    <location>
        <position position="112"/>
    </location>
</feature>
<comment type="similarity">
    <text evidence="1">Belongs to the AFG1 ATPase family.</text>
</comment>
<evidence type="ECO:0000313" key="5">
    <source>
        <dbReference type="Proteomes" id="UP000271241"/>
    </source>
</evidence>